<dbReference type="Gene3D" id="3.30.420.10">
    <property type="entry name" value="Ribonuclease H-like superfamily/Ribonuclease H"/>
    <property type="match status" value="1"/>
</dbReference>
<dbReference type="RefSeq" id="WP_073852377.1">
    <property type="nucleotide sequence ID" value="NZ_LVWA01000005.1"/>
</dbReference>
<dbReference type="InterPro" id="IPR012337">
    <property type="entry name" value="RNaseH-like_sf"/>
</dbReference>
<dbReference type="InterPro" id="IPR001584">
    <property type="entry name" value="Integrase_cat-core"/>
</dbReference>
<evidence type="ECO:0000313" key="3">
    <source>
        <dbReference type="Proteomes" id="UP000186551"/>
    </source>
</evidence>
<dbReference type="GO" id="GO:0015074">
    <property type="term" value="P:DNA integration"/>
    <property type="evidence" value="ECO:0007669"/>
    <property type="project" value="InterPro"/>
</dbReference>
<name>A0A1Q5PDI1_9BACT</name>
<comment type="caution">
    <text evidence="2">The sequence shown here is derived from an EMBL/GenBank/DDBJ whole genome shotgun (WGS) entry which is preliminary data.</text>
</comment>
<dbReference type="PROSITE" id="PS50994">
    <property type="entry name" value="INTEGRASE"/>
    <property type="match status" value="1"/>
</dbReference>
<dbReference type="AlphaFoldDB" id="A0A1Q5PDI1"/>
<protein>
    <recommendedName>
        <fullName evidence="1">Integrase catalytic domain-containing protein</fullName>
    </recommendedName>
</protein>
<dbReference type="SUPFAM" id="SSF53098">
    <property type="entry name" value="Ribonuclease H-like"/>
    <property type="match status" value="1"/>
</dbReference>
<feature type="domain" description="Integrase catalytic" evidence="1">
    <location>
        <begin position="253"/>
        <end position="382"/>
    </location>
</feature>
<reference evidence="2 3" key="1">
    <citation type="submission" date="2016-03" db="EMBL/GenBank/DDBJ databases">
        <title>Genome sequence of Pontibacter sp. nov., of the family cytophagaceae, isolated from marine sediment of the Yellow Sea, China.</title>
        <authorList>
            <person name="Zhang G."/>
            <person name="Zhang R."/>
        </authorList>
    </citation>
    <scope>NUCLEOTIDE SEQUENCE [LARGE SCALE GENOMIC DNA]</scope>
    <source>
        <strain evidence="2 3">S10-8</strain>
    </source>
</reference>
<keyword evidence="3" id="KW-1185">Reference proteome</keyword>
<dbReference type="Pfam" id="PF09299">
    <property type="entry name" value="Mu-transpos_C"/>
    <property type="match status" value="1"/>
</dbReference>
<dbReference type="GO" id="GO:0003676">
    <property type="term" value="F:nucleic acid binding"/>
    <property type="evidence" value="ECO:0007669"/>
    <property type="project" value="InterPro"/>
</dbReference>
<organism evidence="2 3">
    <name type="scientific">Pontibacter flavimaris</name>
    <dbReference type="NCBI Taxonomy" id="1797110"/>
    <lineage>
        <taxon>Bacteria</taxon>
        <taxon>Pseudomonadati</taxon>
        <taxon>Bacteroidota</taxon>
        <taxon>Cytophagia</taxon>
        <taxon>Cytophagales</taxon>
        <taxon>Hymenobacteraceae</taxon>
        <taxon>Pontibacter</taxon>
    </lineage>
</organism>
<dbReference type="InterPro" id="IPR036397">
    <property type="entry name" value="RNaseH_sf"/>
</dbReference>
<sequence>MKKIIEGRLYYSRTYLFTKVGLSQKALKHWHERKTVSYVKAEGETWYCYDEIPLPSREKIIEREDIELVDYLAYGYYEDYARFMPAVGDAGVKQPNKRKAKAREWAVWERLERITSEENPNRVTIARAFYLYKEKLRMPKGLTHYHSFYKKLCEFRRNPAAALIDAKTGRKSNRSKKTERHVQILEALHALPNKYKGPTISEMANELFRREGLPGLAYETIKKILADPALQARTYLSRHGAKAHSDEHEGYIRFERPQAIGVRAEMDGVKLPFKVWNPERTKLVRPVMFAVIDTYSGKITGWALDYTETRWLVLQSFKSQAQSGWFPSELWADNFSAKDTPEFTDIRAKVEARGTKIKYARVGKGQDKPFIERFFRTLQDRFCREYGDWVGMGVRSKSRDDRANPEAYKAYVKKHGYPTLEQVRERVADMLEKYHNTSFKNEPTANERFAACHEPQVVPVSEAEIPYLLWHKAEAKVNRGKLTLEVNKQPYTFHISPDYNGQTLVLRYEPEDLSEVYVFASDEAETHLCVLAQKLSTRRESIQESANQEATGRKGRKAEEDRALALVAPHMAPKEILSQEEEEIIDQLLNVSHAPANKAAGRELTIAQLAEKHSKQHHEPNPTLQVVGQL</sequence>
<proteinExistence type="predicted"/>
<dbReference type="EMBL" id="LVWA01000005">
    <property type="protein sequence ID" value="OKL40274.1"/>
    <property type="molecule type" value="Genomic_DNA"/>
</dbReference>
<dbReference type="Proteomes" id="UP000186551">
    <property type="component" value="Unassembled WGS sequence"/>
</dbReference>
<evidence type="ECO:0000313" key="2">
    <source>
        <dbReference type="EMBL" id="OKL40274.1"/>
    </source>
</evidence>
<gene>
    <name evidence="2" type="ORF">A3841_18285</name>
</gene>
<dbReference type="STRING" id="1797110.A3841_18285"/>
<accession>A0A1Q5PDI1</accession>
<dbReference type="InterPro" id="IPR015378">
    <property type="entry name" value="Transposase-like_Mu_C"/>
</dbReference>
<dbReference type="OrthoDB" id="936265at2"/>
<evidence type="ECO:0000259" key="1">
    <source>
        <dbReference type="PROSITE" id="PS50994"/>
    </source>
</evidence>